<evidence type="ECO:0000256" key="3">
    <source>
        <dbReference type="ARBA" id="ARBA00022692"/>
    </source>
</evidence>
<reference evidence="9 10" key="1">
    <citation type="submission" date="2015-07" db="EMBL/GenBank/DDBJ databases">
        <title>Genome sequencing of Kibdelosporangium phytohabitans.</title>
        <authorList>
            <person name="Qin S."/>
            <person name="Xing K."/>
        </authorList>
    </citation>
    <scope>NUCLEOTIDE SEQUENCE [LARGE SCALE GENOMIC DNA]</scope>
    <source>
        <strain evidence="9 10">KLBMP1111</strain>
    </source>
</reference>
<feature type="transmembrane region" description="Helical" evidence="7">
    <location>
        <begin position="65"/>
        <end position="84"/>
    </location>
</feature>
<dbReference type="GO" id="GO:0016787">
    <property type="term" value="F:hydrolase activity"/>
    <property type="evidence" value="ECO:0007669"/>
    <property type="project" value="UniProtKB-KW"/>
</dbReference>
<keyword evidence="5 7" id="KW-1133">Transmembrane helix</keyword>
<dbReference type="InterPro" id="IPR036938">
    <property type="entry name" value="PAP2/HPO_sf"/>
</dbReference>
<dbReference type="Gene3D" id="2.60.200.40">
    <property type="match status" value="1"/>
</dbReference>
<accession>A0A0N9I392</accession>
<evidence type="ECO:0000256" key="1">
    <source>
        <dbReference type="ARBA" id="ARBA00004651"/>
    </source>
</evidence>
<dbReference type="GO" id="GO:0005886">
    <property type="term" value="C:plasma membrane"/>
    <property type="evidence" value="ECO:0007669"/>
    <property type="project" value="UniProtKB-SubCell"/>
</dbReference>
<dbReference type="OrthoDB" id="5242960at2"/>
<gene>
    <name evidence="9" type="ORF">AOZ06_20430</name>
</gene>
<organism evidence="9 10">
    <name type="scientific">Kibdelosporangium phytohabitans</name>
    <dbReference type="NCBI Taxonomy" id="860235"/>
    <lineage>
        <taxon>Bacteria</taxon>
        <taxon>Bacillati</taxon>
        <taxon>Actinomycetota</taxon>
        <taxon>Actinomycetes</taxon>
        <taxon>Pseudonocardiales</taxon>
        <taxon>Pseudonocardiaceae</taxon>
        <taxon>Kibdelosporangium</taxon>
    </lineage>
</organism>
<keyword evidence="10" id="KW-1185">Reference proteome</keyword>
<keyword evidence="4" id="KW-0378">Hydrolase</keyword>
<evidence type="ECO:0000313" key="10">
    <source>
        <dbReference type="Proteomes" id="UP000063699"/>
    </source>
</evidence>
<evidence type="ECO:0000256" key="2">
    <source>
        <dbReference type="ARBA" id="ARBA00022475"/>
    </source>
</evidence>
<keyword evidence="3 7" id="KW-0812">Transmembrane</keyword>
<sequence length="488" mass="52481">MFRRVRRSLRDASQVDKHLVRRSAELPETTVDRAMKSLTKSANHGVLWFSVAGVLALRKGKTRRAALRGVVAIGFASASANLVGKRLFPRRRPAAELLPTYRRLTKRPTSSSFPSGHSASAVAFTTALAMESPVLGAAVLPLAAAVAYSRVHTGVHWPTDVAAGAAIGVAAGMATRRWWPMGADEPASAYPHSALPAIENGEGVLALVNPGSGVDGQDPTEQIHAHWPKATVIYPDGDLIEQLHKAIDEAEVPPKALAVAGGDGTVAAVSAVAAERHLPLVLVPAGTLNHFARDVGIDGIQSVADALSAGDGVRVDLSHVDVDDHEPRWFLNTASLGGYPDMVRLREKLTRRWGKWPAGALALVRVLSKSMPLRLTINGNPQLVWMVFVGNGSYRPKGFAPTTRPELDKGLMDVRYIRADVPFSRLRFVLGAVLGALHRSRTYCHREVQDLDVIVHGKPIRIATDGEVGPLGTRFRFSAQPAALSVYR</sequence>
<keyword evidence="2" id="KW-1003">Cell membrane</keyword>
<evidence type="ECO:0000256" key="6">
    <source>
        <dbReference type="ARBA" id="ARBA00023136"/>
    </source>
</evidence>
<proteinExistence type="predicted"/>
<evidence type="ECO:0000256" key="7">
    <source>
        <dbReference type="SAM" id="Phobius"/>
    </source>
</evidence>
<dbReference type="EMBL" id="CP012752">
    <property type="protein sequence ID" value="ALG08964.1"/>
    <property type="molecule type" value="Genomic_DNA"/>
</dbReference>
<dbReference type="CDD" id="cd01610">
    <property type="entry name" value="PAP2_like"/>
    <property type="match status" value="1"/>
</dbReference>
<dbReference type="SMART" id="SM00014">
    <property type="entry name" value="acidPPc"/>
    <property type="match status" value="1"/>
</dbReference>
<dbReference type="STRING" id="860235.AOZ06_20430"/>
<dbReference type="SUPFAM" id="SSF48317">
    <property type="entry name" value="Acid phosphatase/Vanadium-dependent haloperoxidase"/>
    <property type="match status" value="1"/>
</dbReference>
<dbReference type="PROSITE" id="PS50146">
    <property type="entry name" value="DAGK"/>
    <property type="match status" value="1"/>
</dbReference>
<dbReference type="Pfam" id="PF00781">
    <property type="entry name" value="DAGK_cat"/>
    <property type="match status" value="1"/>
</dbReference>
<dbReference type="SUPFAM" id="SSF111331">
    <property type="entry name" value="NAD kinase/diacylglycerol kinase-like"/>
    <property type="match status" value="1"/>
</dbReference>
<dbReference type="SMART" id="SM00046">
    <property type="entry name" value="DAGKc"/>
    <property type="match status" value="1"/>
</dbReference>
<dbReference type="InterPro" id="IPR016064">
    <property type="entry name" value="NAD/diacylglycerol_kinase_sf"/>
</dbReference>
<evidence type="ECO:0000256" key="5">
    <source>
        <dbReference type="ARBA" id="ARBA00022989"/>
    </source>
</evidence>
<dbReference type="InterPro" id="IPR001206">
    <property type="entry name" value="Diacylglycerol_kinase_cat_dom"/>
</dbReference>
<dbReference type="AlphaFoldDB" id="A0A0N9I392"/>
<evidence type="ECO:0000259" key="8">
    <source>
        <dbReference type="PROSITE" id="PS50146"/>
    </source>
</evidence>
<name>A0A0N9I392_9PSEU</name>
<dbReference type="InterPro" id="IPR017438">
    <property type="entry name" value="ATP-NAD_kinase_N"/>
</dbReference>
<dbReference type="PANTHER" id="PTHR14969">
    <property type="entry name" value="SPHINGOSINE-1-PHOSPHATE PHOSPHOHYDROLASE"/>
    <property type="match status" value="1"/>
</dbReference>
<dbReference type="Proteomes" id="UP000063699">
    <property type="component" value="Chromosome"/>
</dbReference>
<dbReference type="InterPro" id="IPR000326">
    <property type="entry name" value="PAP2/HPO"/>
</dbReference>
<dbReference type="Gene3D" id="1.20.144.10">
    <property type="entry name" value="Phosphatidic acid phosphatase type 2/haloperoxidase"/>
    <property type="match status" value="1"/>
</dbReference>
<dbReference type="Gene3D" id="3.40.50.10330">
    <property type="entry name" value="Probable inorganic polyphosphate/atp-NAD kinase, domain 1"/>
    <property type="match status" value="1"/>
</dbReference>
<dbReference type="RefSeq" id="WP_054290869.1">
    <property type="nucleotide sequence ID" value="NZ_CP012752.1"/>
</dbReference>
<evidence type="ECO:0000256" key="4">
    <source>
        <dbReference type="ARBA" id="ARBA00022801"/>
    </source>
</evidence>
<protein>
    <submittedName>
        <fullName evidence="9">Glycerophosphatase</fullName>
    </submittedName>
</protein>
<feature type="domain" description="DAGKc" evidence="8">
    <location>
        <begin position="247"/>
        <end position="324"/>
    </location>
</feature>
<dbReference type="Pfam" id="PF01569">
    <property type="entry name" value="PAP2"/>
    <property type="match status" value="1"/>
</dbReference>
<evidence type="ECO:0000313" key="9">
    <source>
        <dbReference type="EMBL" id="ALG08964.1"/>
    </source>
</evidence>
<comment type="subcellular location">
    <subcellularLocation>
        <location evidence="1">Cell membrane</location>
        <topology evidence="1">Multi-pass membrane protein</topology>
    </subcellularLocation>
</comment>
<dbReference type="PANTHER" id="PTHR14969:SF62">
    <property type="entry name" value="DECAPRENYLPHOSPHORYL-5-PHOSPHORIBOSE PHOSPHATASE RV3807C-RELATED"/>
    <property type="match status" value="1"/>
</dbReference>
<dbReference type="GO" id="GO:0016301">
    <property type="term" value="F:kinase activity"/>
    <property type="evidence" value="ECO:0007669"/>
    <property type="project" value="InterPro"/>
</dbReference>
<keyword evidence="6 7" id="KW-0472">Membrane</keyword>
<dbReference type="KEGG" id="kphy:AOZ06_20430"/>